<feature type="transmembrane region" description="Helical" evidence="2">
    <location>
        <begin position="74"/>
        <end position="94"/>
    </location>
</feature>
<keyword evidence="2" id="KW-1133">Transmembrane helix</keyword>
<proteinExistence type="predicted"/>
<dbReference type="Proteomes" id="UP000005438">
    <property type="component" value="Chromosome"/>
</dbReference>
<dbReference type="OrthoDB" id="9788724at2"/>
<gene>
    <name evidence="4" type="ordered locus">Niako_5234</name>
</gene>
<evidence type="ECO:0000256" key="1">
    <source>
        <dbReference type="SAM" id="MobiDB-lite"/>
    </source>
</evidence>
<dbReference type="KEGG" id="nko:Niako_5234"/>
<feature type="transmembrane region" description="Helical" evidence="2">
    <location>
        <begin position="33"/>
        <end position="54"/>
    </location>
</feature>
<feature type="transmembrane region" description="Helical" evidence="2">
    <location>
        <begin position="138"/>
        <end position="155"/>
    </location>
</feature>
<feature type="transmembrane region" description="Helical" evidence="2">
    <location>
        <begin position="324"/>
        <end position="343"/>
    </location>
</feature>
<name>G8TDM1_NIAKG</name>
<feature type="transmembrane region" description="Helical" evidence="2">
    <location>
        <begin position="382"/>
        <end position="402"/>
    </location>
</feature>
<feature type="transmembrane region" description="Helical" evidence="2">
    <location>
        <begin position="106"/>
        <end position="126"/>
    </location>
</feature>
<evidence type="ECO:0000256" key="2">
    <source>
        <dbReference type="SAM" id="Phobius"/>
    </source>
</evidence>
<dbReference type="HOGENOM" id="CLU_582372_0_0_10"/>
<dbReference type="Pfam" id="PF16401">
    <property type="entry name" value="DUF5009"/>
    <property type="match status" value="1"/>
</dbReference>
<feature type="transmembrane region" description="Helical" evidence="2">
    <location>
        <begin position="302"/>
        <end position="318"/>
    </location>
</feature>
<dbReference type="AlphaFoldDB" id="G8TDM1"/>
<sequence length="483" mass="53864">MRLKNSREDAQLPLHGKGPGGGRNKSLDALRGFAILAMVLSSSIAFCILPAWMYHAQTPPPGHVYTPELPGITWVDLVFPFFLFSMGAAIPLALHKKVKEGSGTAMVLYTAIRRFAGLVFFALFTMHARSMSKEPESWHYVLQLVSFVLLFFQWYIPANTLYKNRWLVIRTLAFAGAGCLLLFLPFKDGNGFSLYRSDIIILVLANMALFGTIVWWFTQNKPAWRIALLPFLMAIILGAKTPGSWNEMVMQWSPAGWMYKFYYLKYLFIIIPGTLAGDWLVADAGSNKPEADELPPQTIKKMAALSVLIIVANVILLLGRHTNLNVTITGCCCAACYFILYQIPQKQLSLIHRFFTAGAYLLLLGLFFEAWEGGIKKDPSTFSYYFVTAGLAFFMLMAFEGLQLTNIGKRIIGYFSNNGRNPMVAYVAGNLLLLPLLHVSGGYELYTGMQKNIAGGVVSGLLFTGIVSIITVVFTKKGWQWKT</sequence>
<dbReference type="InterPro" id="IPR032176">
    <property type="entry name" value="DUF5009"/>
</dbReference>
<feature type="region of interest" description="Disordered" evidence="1">
    <location>
        <begin position="1"/>
        <end position="20"/>
    </location>
</feature>
<feature type="transmembrane region" description="Helical" evidence="2">
    <location>
        <begin position="199"/>
        <end position="217"/>
    </location>
</feature>
<evidence type="ECO:0000313" key="4">
    <source>
        <dbReference type="EMBL" id="AEW01471.1"/>
    </source>
</evidence>
<keyword evidence="2" id="KW-0472">Membrane</keyword>
<reference evidence="4 5" key="1">
    <citation type="submission" date="2011-12" db="EMBL/GenBank/DDBJ databases">
        <title>The complete genome of Niastella koreensis GR20-10.</title>
        <authorList>
            <consortium name="US DOE Joint Genome Institute (JGI-PGF)"/>
            <person name="Lucas S."/>
            <person name="Han J."/>
            <person name="Lapidus A."/>
            <person name="Bruce D."/>
            <person name="Goodwin L."/>
            <person name="Pitluck S."/>
            <person name="Peters L."/>
            <person name="Kyrpides N."/>
            <person name="Mavromatis K."/>
            <person name="Ivanova N."/>
            <person name="Mikhailova N."/>
            <person name="Davenport K."/>
            <person name="Saunders E."/>
            <person name="Detter J.C."/>
            <person name="Tapia R."/>
            <person name="Han C."/>
            <person name="Land M."/>
            <person name="Hauser L."/>
            <person name="Markowitz V."/>
            <person name="Cheng J.-F."/>
            <person name="Hugenholtz P."/>
            <person name="Woyke T."/>
            <person name="Wu D."/>
            <person name="Tindall B."/>
            <person name="Pomrenke H."/>
            <person name="Brambilla E."/>
            <person name="Klenk H.-P."/>
            <person name="Eisen J.A."/>
        </authorList>
    </citation>
    <scope>NUCLEOTIDE SEQUENCE [LARGE SCALE GENOMIC DNA]</scope>
    <source>
        <strain evidence="5">DSM 17620 / KACC 11465 / NBRC 106392 / GR20-10</strain>
    </source>
</reference>
<dbReference type="PANTHER" id="PTHR31061">
    <property type="entry name" value="LD22376P"/>
    <property type="match status" value="1"/>
</dbReference>
<protein>
    <recommendedName>
        <fullName evidence="3">DUF5009 domain-containing protein</fullName>
    </recommendedName>
</protein>
<dbReference type="STRING" id="700598.Niako_5234"/>
<organism evidence="4 5">
    <name type="scientific">Niastella koreensis (strain DSM 17620 / KACC 11465 / NBRC 106392 / GR20-10)</name>
    <dbReference type="NCBI Taxonomy" id="700598"/>
    <lineage>
        <taxon>Bacteria</taxon>
        <taxon>Pseudomonadati</taxon>
        <taxon>Bacteroidota</taxon>
        <taxon>Chitinophagia</taxon>
        <taxon>Chitinophagales</taxon>
        <taxon>Chitinophagaceae</taxon>
        <taxon>Niastella</taxon>
    </lineage>
</organism>
<feature type="domain" description="DUF5009" evidence="3">
    <location>
        <begin position="23"/>
        <end position="280"/>
    </location>
</feature>
<evidence type="ECO:0000259" key="3">
    <source>
        <dbReference type="Pfam" id="PF16401"/>
    </source>
</evidence>
<feature type="transmembrane region" description="Helical" evidence="2">
    <location>
        <begin position="261"/>
        <end position="281"/>
    </location>
</feature>
<evidence type="ECO:0000313" key="5">
    <source>
        <dbReference type="Proteomes" id="UP000005438"/>
    </source>
</evidence>
<feature type="transmembrane region" description="Helical" evidence="2">
    <location>
        <begin position="453"/>
        <end position="474"/>
    </location>
</feature>
<dbReference type="PANTHER" id="PTHR31061:SF24">
    <property type="entry name" value="LD22376P"/>
    <property type="match status" value="1"/>
</dbReference>
<dbReference type="eggNOG" id="COG4299">
    <property type="taxonomic scope" value="Bacteria"/>
</dbReference>
<feature type="compositionally biased region" description="Basic and acidic residues" evidence="1">
    <location>
        <begin position="1"/>
        <end position="10"/>
    </location>
</feature>
<feature type="transmembrane region" description="Helical" evidence="2">
    <location>
        <begin position="423"/>
        <end position="441"/>
    </location>
</feature>
<keyword evidence="2" id="KW-0812">Transmembrane</keyword>
<dbReference type="RefSeq" id="WP_014221382.1">
    <property type="nucleotide sequence ID" value="NC_016609.1"/>
</dbReference>
<feature type="transmembrane region" description="Helical" evidence="2">
    <location>
        <begin position="350"/>
        <end position="370"/>
    </location>
</feature>
<feature type="transmembrane region" description="Helical" evidence="2">
    <location>
        <begin position="167"/>
        <end position="187"/>
    </location>
</feature>
<accession>G8TDM1</accession>
<dbReference type="EMBL" id="CP003178">
    <property type="protein sequence ID" value="AEW01471.1"/>
    <property type="molecule type" value="Genomic_DNA"/>
</dbReference>
<dbReference type="PATRIC" id="fig|700598.3.peg.5353"/>